<feature type="transmembrane region" description="Helical" evidence="8">
    <location>
        <begin position="246"/>
        <end position="263"/>
    </location>
</feature>
<feature type="transmembrane region" description="Helical" evidence="8">
    <location>
        <begin position="284"/>
        <end position="302"/>
    </location>
</feature>
<keyword evidence="6" id="KW-0406">Ion transport</keyword>
<dbReference type="InterPro" id="IPR006153">
    <property type="entry name" value="Cation/H_exchanger_TM"/>
</dbReference>
<evidence type="ECO:0000313" key="10">
    <source>
        <dbReference type="EMBL" id="NNG38427.1"/>
    </source>
</evidence>
<evidence type="ECO:0000256" key="1">
    <source>
        <dbReference type="ARBA" id="ARBA00004651"/>
    </source>
</evidence>
<feature type="transmembrane region" description="Helical" evidence="8">
    <location>
        <begin position="157"/>
        <end position="175"/>
    </location>
</feature>
<keyword evidence="7 8" id="KW-0472">Membrane</keyword>
<protein>
    <submittedName>
        <fullName evidence="10">Sodium:proton exchanger</fullName>
    </submittedName>
</protein>
<dbReference type="PANTHER" id="PTHR32507:SF8">
    <property type="entry name" value="CNH1P"/>
    <property type="match status" value="1"/>
</dbReference>
<evidence type="ECO:0000256" key="3">
    <source>
        <dbReference type="ARBA" id="ARBA00022449"/>
    </source>
</evidence>
<dbReference type="GO" id="GO:0005886">
    <property type="term" value="C:plasma membrane"/>
    <property type="evidence" value="ECO:0007669"/>
    <property type="project" value="UniProtKB-SubCell"/>
</dbReference>
<keyword evidence="2" id="KW-0813">Transport</keyword>
<feature type="transmembrane region" description="Helical" evidence="8">
    <location>
        <begin position="117"/>
        <end position="136"/>
    </location>
</feature>
<reference evidence="10 11" key="1">
    <citation type="submission" date="2020-05" db="EMBL/GenBank/DDBJ databases">
        <title>Flexivirga sp. ID2601S isolated from air conditioner.</title>
        <authorList>
            <person name="Kim D.H."/>
        </authorList>
    </citation>
    <scope>NUCLEOTIDE SEQUENCE [LARGE SCALE GENOMIC DNA]</scope>
    <source>
        <strain evidence="10 11">ID2601S</strain>
    </source>
</reference>
<dbReference type="GO" id="GO:0015297">
    <property type="term" value="F:antiporter activity"/>
    <property type="evidence" value="ECO:0007669"/>
    <property type="project" value="UniProtKB-KW"/>
</dbReference>
<feature type="transmembrane region" description="Helical" evidence="8">
    <location>
        <begin position="6"/>
        <end position="23"/>
    </location>
</feature>
<evidence type="ECO:0000256" key="6">
    <source>
        <dbReference type="ARBA" id="ARBA00023065"/>
    </source>
</evidence>
<keyword evidence="4 8" id="KW-0812">Transmembrane</keyword>
<evidence type="ECO:0000256" key="4">
    <source>
        <dbReference type="ARBA" id="ARBA00022692"/>
    </source>
</evidence>
<evidence type="ECO:0000256" key="5">
    <source>
        <dbReference type="ARBA" id="ARBA00022989"/>
    </source>
</evidence>
<feature type="transmembrane region" description="Helical" evidence="8">
    <location>
        <begin position="308"/>
        <end position="326"/>
    </location>
</feature>
<feature type="transmembrane region" description="Helical" evidence="8">
    <location>
        <begin position="30"/>
        <end position="49"/>
    </location>
</feature>
<evidence type="ECO:0000259" key="9">
    <source>
        <dbReference type="Pfam" id="PF00999"/>
    </source>
</evidence>
<dbReference type="Pfam" id="PF00999">
    <property type="entry name" value="Na_H_Exchanger"/>
    <property type="match status" value="1"/>
</dbReference>
<evidence type="ECO:0000256" key="2">
    <source>
        <dbReference type="ARBA" id="ARBA00022448"/>
    </source>
</evidence>
<comment type="caution">
    <text evidence="10">The sequence shown here is derived from an EMBL/GenBank/DDBJ whole genome shotgun (WGS) entry which is preliminary data.</text>
</comment>
<comment type="subcellular location">
    <subcellularLocation>
        <location evidence="1">Cell membrane</location>
        <topology evidence="1">Multi-pass membrane protein</topology>
    </subcellularLocation>
</comment>
<accession>A0A849AEU8</accession>
<feature type="transmembrane region" description="Helical" evidence="8">
    <location>
        <begin position="369"/>
        <end position="394"/>
    </location>
</feature>
<feature type="transmembrane region" description="Helical" evidence="8">
    <location>
        <begin position="89"/>
        <end position="111"/>
    </location>
</feature>
<keyword evidence="3" id="KW-0050">Antiport</keyword>
<name>A0A849AEU8_9MICO</name>
<keyword evidence="5 8" id="KW-1133">Transmembrane helix</keyword>
<sequence length="413" mass="43689">MTATLLVVASVFVLWSLIDRWLLRSWITAPVFFALAGAVALLVTPAYGLTDDLNTEIAEKAAEYVLSLVLFVDALEVRDGLLGRRSRPATRLLLIGLPLTILAGVVVGVGLFPDLQLAAVLVIVCAVSPTDMAPATDMMRDERVPHRLRGILNLESGYNDGIVAPIFAFGMAWIATGGSEESAGAALGDAIPASVKAVLGGIVIGVLAGYLLRGADARGLTTDRAERIGIVAVPILAYTATVLIHGNGFVAAFVCGIAFRLARGPDATHHRAQLLEDVATTAGNFLWFVLGGVAVVVGFALLEWRSVLFALLMLTVVRVVPVLIALWRTDVTLPERVLAGLLGPRGIATIVFGLLAFNGMSGEEASVALQLTVATVVLSLLLHGPGSLLAALLFDRYRRRRRPGIPEQEPATE</sequence>
<dbReference type="GO" id="GO:1902600">
    <property type="term" value="P:proton transmembrane transport"/>
    <property type="evidence" value="ECO:0007669"/>
    <property type="project" value="InterPro"/>
</dbReference>
<organism evidence="10 11">
    <name type="scientific">Flexivirga aerilata</name>
    <dbReference type="NCBI Taxonomy" id="1656889"/>
    <lineage>
        <taxon>Bacteria</taxon>
        <taxon>Bacillati</taxon>
        <taxon>Actinomycetota</taxon>
        <taxon>Actinomycetes</taxon>
        <taxon>Micrococcales</taxon>
        <taxon>Dermacoccaceae</taxon>
        <taxon>Flexivirga</taxon>
    </lineage>
</organism>
<gene>
    <name evidence="10" type="ORF">HJ588_03950</name>
</gene>
<dbReference type="AlphaFoldDB" id="A0A849AEU8"/>
<proteinExistence type="predicted"/>
<feature type="transmembrane region" description="Helical" evidence="8">
    <location>
        <begin position="338"/>
        <end position="357"/>
    </location>
</feature>
<feature type="transmembrane region" description="Helical" evidence="8">
    <location>
        <begin position="224"/>
        <end position="240"/>
    </location>
</feature>
<evidence type="ECO:0000256" key="7">
    <source>
        <dbReference type="ARBA" id="ARBA00023136"/>
    </source>
</evidence>
<dbReference type="RefSeq" id="WP_171152128.1">
    <property type="nucleotide sequence ID" value="NZ_JABENB010000001.1"/>
</dbReference>
<dbReference type="PANTHER" id="PTHR32507">
    <property type="entry name" value="NA(+)/H(+) ANTIPORTER 1"/>
    <property type="match status" value="1"/>
</dbReference>
<dbReference type="EMBL" id="JABENB010000001">
    <property type="protein sequence ID" value="NNG38427.1"/>
    <property type="molecule type" value="Genomic_DNA"/>
</dbReference>
<dbReference type="Proteomes" id="UP000557772">
    <property type="component" value="Unassembled WGS sequence"/>
</dbReference>
<evidence type="ECO:0000313" key="11">
    <source>
        <dbReference type="Proteomes" id="UP000557772"/>
    </source>
</evidence>
<feature type="domain" description="Cation/H+ exchanger transmembrane" evidence="9">
    <location>
        <begin position="27"/>
        <end position="384"/>
    </location>
</feature>
<keyword evidence="11" id="KW-1185">Reference proteome</keyword>
<evidence type="ECO:0000256" key="8">
    <source>
        <dbReference type="SAM" id="Phobius"/>
    </source>
</evidence>
<feature type="transmembrane region" description="Helical" evidence="8">
    <location>
        <begin position="195"/>
        <end position="212"/>
    </location>
</feature>